<evidence type="ECO:0000313" key="1">
    <source>
        <dbReference type="EMBL" id="KAB0286953.1"/>
    </source>
</evidence>
<dbReference type="Proteomes" id="UP000326789">
    <property type="component" value="Unassembled WGS sequence"/>
</dbReference>
<accession>A0A5N3QXU9</accession>
<name>A0A5N3QXU9_9VIBR</name>
<comment type="caution">
    <text evidence="1">The sequence shown here is derived from an EMBL/GenBank/DDBJ whole genome shotgun (WGS) entry which is preliminary data.</text>
</comment>
<reference evidence="1 2" key="1">
    <citation type="submission" date="2019-09" db="EMBL/GenBank/DDBJ databases">
        <title>Whole genome sequence of Vibrio fortis.</title>
        <authorList>
            <person name="Das S.K."/>
        </authorList>
    </citation>
    <scope>NUCLEOTIDE SEQUENCE [LARGE SCALE GENOMIC DNA]</scope>
    <source>
        <strain evidence="1 2">AN60</strain>
    </source>
</reference>
<gene>
    <name evidence="1" type="ORF">F2P58_20180</name>
</gene>
<organism evidence="1 2">
    <name type="scientific">Vibrio fortis</name>
    <dbReference type="NCBI Taxonomy" id="212667"/>
    <lineage>
        <taxon>Bacteria</taxon>
        <taxon>Pseudomonadati</taxon>
        <taxon>Pseudomonadota</taxon>
        <taxon>Gammaproteobacteria</taxon>
        <taxon>Vibrionales</taxon>
        <taxon>Vibrionaceae</taxon>
        <taxon>Vibrio</taxon>
    </lineage>
</organism>
<dbReference type="EMBL" id="VWSE01000008">
    <property type="protein sequence ID" value="KAB0286953.1"/>
    <property type="molecule type" value="Genomic_DNA"/>
</dbReference>
<protein>
    <submittedName>
        <fullName evidence="1">Uncharacterized protein</fullName>
    </submittedName>
</protein>
<sequence>MFTIESIEYGSVLKSEDVCFYTYPDFTHASVSLHNSPLEICLEFLAEELEFGQRTIGEELFHTVTFAATSGSDTFTFTFNDDQELEQFCEFYGLVR</sequence>
<dbReference type="RefSeq" id="WP_150872396.1">
    <property type="nucleotide sequence ID" value="NZ_VWSE01000008.1"/>
</dbReference>
<dbReference type="AlphaFoldDB" id="A0A5N3QXU9"/>
<evidence type="ECO:0000313" key="2">
    <source>
        <dbReference type="Proteomes" id="UP000326789"/>
    </source>
</evidence>
<proteinExistence type="predicted"/>